<name>K9UCQ5_CHAP6</name>
<protein>
    <submittedName>
        <fullName evidence="1">Uncharacterized protein</fullName>
    </submittedName>
</protein>
<sequence>MIISIIALRNISLWRSGQLNPCPCPGRLRFLPAETSDADRLRFQVTGDREARHQGGRIRATFKSAYGLVTARTNTN</sequence>
<evidence type="ECO:0000313" key="1">
    <source>
        <dbReference type="EMBL" id="AFY92872.1"/>
    </source>
</evidence>
<keyword evidence="2" id="KW-1185">Reference proteome</keyword>
<evidence type="ECO:0000313" key="2">
    <source>
        <dbReference type="Proteomes" id="UP000010366"/>
    </source>
</evidence>
<proteinExistence type="predicted"/>
<accession>K9UCQ5</accession>
<organism evidence="1 2">
    <name type="scientific">Chamaesiphon minutus (strain ATCC 27169 / PCC 6605)</name>
    <dbReference type="NCBI Taxonomy" id="1173020"/>
    <lineage>
        <taxon>Bacteria</taxon>
        <taxon>Bacillati</taxon>
        <taxon>Cyanobacteriota</taxon>
        <taxon>Cyanophyceae</taxon>
        <taxon>Gomontiellales</taxon>
        <taxon>Chamaesiphonaceae</taxon>
        <taxon>Chamaesiphon</taxon>
    </lineage>
</organism>
<dbReference type="KEGG" id="cmp:Cha6605_1747"/>
<dbReference type="Proteomes" id="UP000010366">
    <property type="component" value="Chromosome"/>
</dbReference>
<reference evidence="1 2" key="1">
    <citation type="submission" date="2012-05" db="EMBL/GenBank/DDBJ databases">
        <title>Finished chromosome of genome of Chamaesiphon sp. PCC 6605.</title>
        <authorList>
            <consortium name="US DOE Joint Genome Institute"/>
            <person name="Gugger M."/>
            <person name="Coursin T."/>
            <person name="Rippka R."/>
            <person name="Tandeau De Marsac N."/>
            <person name="Huntemann M."/>
            <person name="Wei C.-L."/>
            <person name="Han J."/>
            <person name="Detter J.C."/>
            <person name="Han C."/>
            <person name="Tapia R."/>
            <person name="Chen A."/>
            <person name="Kyrpides N."/>
            <person name="Mavromatis K."/>
            <person name="Markowitz V."/>
            <person name="Szeto E."/>
            <person name="Ivanova N."/>
            <person name="Pagani I."/>
            <person name="Pati A."/>
            <person name="Goodwin L."/>
            <person name="Nordberg H.P."/>
            <person name="Cantor M.N."/>
            <person name="Hua S.X."/>
            <person name="Woyke T."/>
            <person name="Kerfeld C.A."/>
        </authorList>
    </citation>
    <scope>NUCLEOTIDE SEQUENCE [LARGE SCALE GENOMIC DNA]</scope>
    <source>
        <strain evidence="2">ATCC 27169 / PCC 6605</strain>
    </source>
</reference>
<dbReference type="HOGENOM" id="CLU_2647896_0_0_3"/>
<dbReference type="EMBL" id="CP003600">
    <property type="protein sequence ID" value="AFY92872.1"/>
    <property type="molecule type" value="Genomic_DNA"/>
</dbReference>
<gene>
    <name evidence="1" type="ORF">Cha6605_1747</name>
</gene>
<dbReference type="AlphaFoldDB" id="K9UCQ5"/>